<dbReference type="SUPFAM" id="SSF52540">
    <property type="entry name" value="P-loop containing nucleoside triphosphate hydrolases"/>
    <property type="match status" value="1"/>
</dbReference>
<sequence length="715" mass="79351">MATHSEALALAARGFHIFPVVSNSKLPLVSNWPELATRDVDQITSWFSGHNHNIGIATSRFGDDKALVVVDVDTKNGKDGNAAIFDLEMQGNELPVTLEQATPSGGRHIIYVADQACKQGVNVLGMGLDIRSRGGFIVGPGSTIDGKRYHQINGHGAMVPAPGWLVDRLGRARDVEPGAGIVLDGVDADRAGARAVEYLKTAPVSVEGEGGDITAFKVACKLKDMGCTQDRAAELMLVHWNDRCDPPWEVEDIEAKVQHAYRYGKEPVGATAPEAAFPAPADDEEDDEGVHPVDALNNEYAFIKHGAFVLQETTDEKGRFATKHLPPNDMHAWFENKTLAVGDKRFPISRLWMKSPNRREFESVVFAPQRAADPRFYNLWRGFATQPAASASHPSVTKFLDHALNNVCDGDAALCHWLIGFFAHMVQRPWEKPLVALVFKGAKGTGKNALVERVGHLFGPHFMVADDERYLLGNFNSHLESNLFFVLDEASWAGDKRAEGKLKGLITGASHNIERKGAEPYKVDNLTRVAIIGNEDWLVPATFDERRFAVFTVGNGRRQDRKFFESMRVEMEQGGYANLLRHLLDFDLSTVDVNQAPSTQGLVDQKHASLEPFNEWWLDCLSADRLVGDAFDGALPERLPTHRVQTAFHTWAKQRQIRSRLPKDRDFTKAMKGKLGDYRRTREGDTLLYAYHSPGIDVLRAEWEAFIGGAVDWTN</sequence>
<dbReference type="CDD" id="cd04859">
    <property type="entry name" value="Prim_Pol"/>
    <property type="match status" value="1"/>
</dbReference>
<name>A0A6J7W5N9_9CAUD</name>
<gene>
    <name evidence="2" type="ORF">UFOVP147_56</name>
</gene>
<organism evidence="2">
    <name type="scientific">uncultured Caudovirales phage</name>
    <dbReference type="NCBI Taxonomy" id="2100421"/>
    <lineage>
        <taxon>Viruses</taxon>
        <taxon>Duplodnaviria</taxon>
        <taxon>Heunggongvirae</taxon>
        <taxon>Uroviricota</taxon>
        <taxon>Caudoviricetes</taxon>
        <taxon>Peduoviridae</taxon>
        <taxon>Maltschvirus</taxon>
        <taxon>Maltschvirus maltsch</taxon>
    </lineage>
</organism>
<dbReference type="SMART" id="SM00943">
    <property type="entry name" value="Prim-Pol"/>
    <property type="match status" value="1"/>
</dbReference>
<dbReference type="InterPro" id="IPR015330">
    <property type="entry name" value="DNA_primase/pol_bifunc_N"/>
</dbReference>
<evidence type="ECO:0000259" key="1">
    <source>
        <dbReference type="SMART" id="SM00943"/>
    </source>
</evidence>
<dbReference type="Pfam" id="PF09250">
    <property type="entry name" value="Prim-Pol"/>
    <property type="match status" value="1"/>
</dbReference>
<feature type="domain" description="DNA primase/polymerase bifunctional N-terminal" evidence="1">
    <location>
        <begin position="7"/>
        <end position="165"/>
    </location>
</feature>
<dbReference type="InterPro" id="IPR027417">
    <property type="entry name" value="P-loop_NTPase"/>
</dbReference>
<dbReference type="SUPFAM" id="SSF56747">
    <property type="entry name" value="Prim-pol domain"/>
    <property type="match status" value="1"/>
</dbReference>
<dbReference type="Gene3D" id="3.40.50.300">
    <property type="entry name" value="P-loop containing nucleotide triphosphate hydrolases"/>
    <property type="match status" value="1"/>
</dbReference>
<accession>A0A6J7W5N9</accession>
<reference evidence="2" key="1">
    <citation type="submission" date="2020-05" db="EMBL/GenBank/DDBJ databases">
        <authorList>
            <person name="Chiriac C."/>
            <person name="Salcher M."/>
            <person name="Ghai R."/>
            <person name="Kavagutti S V."/>
        </authorList>
    </citation>
    <scope>NUCLEOTIDE SEQUENCE</scope>
</reference>
<evidence type="ECO:0000313" key="2">
    <source>
        <dbReference type="EMBL" id="CAB5145211.1"/>
    </source>
</evidence>
<protein>
    <submittedName>
        <fullName evidence="2">Prim_Pol domain containing protein</fullName>
    </submittedName>
</protein>
<dbReference type="Pfam" id="PF19263">
    <property type="entry name" value="DUF5906"/>
    <property type="match status" value="1"/>
</dbReference>
<proteinExistence type="predicted"/>
<dbReference type="InterPro" id="IPR045455">
    <property type="entry name" value="NrS-1_pol-like_helicase"/>
</dbReference>
<dbReference type="EMBL" id="LR798196">
    <property type="protein sequence ID" value="CAB5145211.1"/>
    <property type="molecule type" value="Genomic_DNA"/>
</dbReference>